<dbReference type="GO" id="GO:0031683">
    <property type="term" value="F:G-protein beta/gamma-subunit complex binding"/>
    <property type="evidence" value="ECO:0007669"/>
    <property type="project" value="InterPro"/>
</dbReference>
<dbReference type="InterPro" id="IPR001019">
    <property type="entry name" value="Gprotein_alpha_su"/>
</dbReference>
<dbReference type="STRING" id="2316362.A0A4Q2DJ91"/>
<dbReference type="OrthoDB" id="5817230at2759"/>
<keyword evidence="1" id="KW-0479">Metal-binding</keyword>
<dbReference type="EMBL" id="SDEE01000213">
    <property type="protein sequence ID" value="RXW19236.1"/>
    <property type="molecule type" value="Genomic_DNA"/>
</dbReference>
<keyword evidence="4" id="KW-0807">Transducer</keyword>
<dbReference type="Pfam" id="PF00503">
    <property type="entry name" value="G-alpha"/>
    <property type="match status" value="1"/>
</dbReference>
<evidence type="ECO:0000313" key="6">
    <source>
        <dbReference type="Proteomes" id="UP000290288"/>
    </source>
</evidence>
<name>A0A4Q2DJ91_9AGAR</name>
<dbReference type="SUPFAM" id="SSF52540">
    <property type="entry name" value="P-loop containing nucleoside triphosphate hydrolases"/>
    <property type="match status" value="1"/>
</dbReference>
<dbReference type="PANTHER" id="PTHR10218">
    <property type="entry name" value="GTP-BINDING PROTEIN ALPHA SUBUNIT"/>
    <property type="match status" value="1"/>
</dbReference>
<proteinExistence type="predicted"/>
<evidence type="ECO:0000256" key="3">
    <source>
        <dbReference type="ARBA" id="ARBA00023134"/>
    </source>
</evidence>
<dbReference type="Proteomes" id="UP000290288">
    <property type="component" value="Unassembled WGS sequence"/>
</dbReference>
<evidence type="ECO:0000256" key="4">
    <source>
        <dbReference type="ARBA" id="ARBA00023224"/>
    </source>
</evidence>
<evidence type="ECO:0000256" key="1">
    <source>
        <dbReference type="ARBA" id="ARBA00022723"/>
    </source>
</evidence>
<dbReference type="GO" id="GO:0005737">
    <property type="term" value="C:cytoplasm"/>
    <property type="evidence" value="ECO:0007669"/>
    <property type="project" value="TreeGrafter"/>
</dbReference>
<reference evidence="5 6" key="1">
    <citation type="submission" date="2019-01" db="EMBL/GenBank/DDBJ databases">
        <title>Draft genome sequence of Psathyrella aberdarensis IHI B618.</title>
        <authorList>
            <person name="Buettner E."/>
            <person name="Kellner H."/>
        </authorList>
    </citation>
    <scope>NUCLEOTIDE SEQUENCE [LARGE SCALE GENOMIC DNA]</scope>
    <source>
        <strain evidence="5 6">IHI B618</strain>
    </source>
</reference>
<dbReference type="GO" id="GO:0005834">
    <property type="term" value="C:heterotrimeric G-protein complex"/>
    <property type="evidence" value="ECO:0007669"/>
    <property type="project" value="TreeGrafter"/>
</dbReference>
<dbReference type="GO" id="GO:0007188">
    <property type="term" value="P:adenylate cyclase-modulating G protein-coupled receptor signaling pathway"/>
    <property type="evidence" value="ECO:0007669"/>
    <property type="project" value="TreeGrafter"/>
</dbReference>
<dbReference type="Gene3D" id="3.40.50.300">
    <property type="entry name" value="P-loop containing nucleotide triphosphate hydrolases"/>
    <property type="match status" value="1"/>
</dbReference>
<comment type="caution">
    <text evidence="5">The sequence shown here is derived from an EMBL/GenBank/DDBJ whole genome shotgun (WGS) entry which is preliminary data.</text>
</comment>
<dbReference type="FunFam" id="3.40.50.300:FF:000692">
    <property type="entry name" value="Guanine nucleotide-binding protein subunit alpha"/>
    <property type="match status" value="1"/>
</dbReference>
<dbReference type="AlphaFoldDB" id="A0A4Q2DJ91"/>
<keyword evidence="2" id="KW-0547">Nucleotide-binding</keyword>
<keyword evidence="6" id="KW-1185">Reference proteome</keyword>
<dbReference type="GO" id="GO:0005525">
    <property type="term" value="F:GTP binding"/>
    <property type="evidence" value="ECO:0007669"/>
    <property type="project" value="UniProtKB-KW"/>
</dbReference>
<dbReference type="GO" id="GO:0046872">
    <property type="term" value="F:metal ion binding"/>
    <property type="evidence" value="ECO:0007669"/>
    <property type="project" value="UniProtKB-KW"/>
</dbReference>
<keyword evidence="3" id="KW-0342">GTP-binding</keyword>
<evidence type="ECO:0000313" key="5">
    <source>
        <dbReference type="EMBL" id="RXW19236.1"/>
    </source>
</evidence>
<gene>
    <name evidence="5" type="ORF">EST38_g6606</name>
</gene>
<dbReference type="InterPro" id="IPR027417">
    <property type="entry name" value="P-loop_NTPase"/>
</dbReference>
<dbReference type="GO" id="GO:0001664">
    <property type="term" value="F:G protein-coupled receptor binding"/>
    <property type="evidence" value="ECO:0007669"/>
    <property type="project" value="TreeGrafter"/>
</dbReference>
<evidence type="ECO:0000256" key="2">
    <source>
        <dbReference type="ARBA" id="ARBA00022741"/>
    </source>
</evidence>
<protein>
    <submittedName>
        <fullName evidence="5">Uncharacterized protein</fullName>
    </submittedName>
</protein>
<dbReference type="PROSITE" id="PS51882">
    <property type="entry name" value="G_ALPHA"/>
    <property type="match status" value="1"/>
</dbReference>
<accession>A0A4Q2DJ91</accession>
<dbReference type="GO" id="GO:0003924">
    <property type="term" value="F:GTPase activity"/>
    <property type="evidence" value="ECO:0007669"/>
    <property type="project" value="InterPro"/>
</dbReference>
<dbReference type="PANTHER" id="PTHR10218:SF302">
    <property type="entry name" value="GUANINE NUCLEOTIDE-BINDING PROTEIN ALPHA-5 SUBUNIT"/>
    <property type="match status" value="1"/>
</dbReference>
<organism evidence="5 6">
    <name type="scientific">Candolleomyces aberdarensis</name>
    <dbReference type="NCBI Taxonomy" id="2316362"/>
    <lineage>
        <taxon>Eukaryota</taxon>
        <taxon>Fungi</taxon>
        <taxon>Dikarya</taxon>
        <taxon>Basidiomycota</taxon>
        <taxon>Agaricomycotina</taxon>
        <taxon>Agaricomycetes</taxon>
        <taxon>Agaricomycetidae</taxon>
        <taxon>Agaricales</taxon>
        <taxon>Agaricineae</taxon>
        <taxon>Psathyrellaceae</taxon>
        <taxon>Candolleomyces</taxon>
    </lineage>
</organism>
<sequence>MFFASLSTFDERSLEDSKVNRLEDSLLLWRAICGSRLLKKAGLILCLTKQDVLQRKLQAGSKVRDYFPSYGDRPNHLKMIVKYFQVQFKTIAKDVNAPGIVVATVRDIILRGHLKNGDLM</sequence>